<keyword evidence="6 7" id="KW-0326">Glycosidase</keyword>
<reference evidence="10 11" key="1">
    <citation type="submission" date="2015-06" db="EMBL/GenBank/DDBJ databases">
        <title>Survival trade-offs in plant roots during colonization by closely related pathogenic and mutualistic fungi.</title>
        <authorList>
            <person name="Hacquard S."/>
            <person name="Kracher B."/>
            <person name="Hiruma K."/>
            <person name="Weinman A."/>
            <person name="Muench P."/>
            <person name="Garrido Oter R."/>
            <person name="Ver Loren van Themaat E."/>
            <person name="Dallerey J.-F."/>
            <person name="Damm U."/>
            <person name="Henrissat B."/>
            <person name="Lespinet O."/>
            <person name="Thon M."/>
            <person name="Kemen E."/>
            <person name="McHardy A.C."/>
            <person name="Schulze-Lefert P."/>
            <person name="O'Connell R.J."/>
        </authorList>
    </citation>
    <scope>NUCLEOTIDE SEQUENCE [LARGE SCALE GENOMIC DNA]</scope>
    <source>
        <strain evidence="10 11">MAFF 238704</strain>
    </source>
</reference>
<dbReference type="PROSITE" id="PS51164">
    <property type="entry name" value="CBM1_2"/>
    <property type="match status" value="1"/>
</dbReference>
<comment type="catalytic activity">
    <reaction evidence="1">
        <text>Endohydrolysis of (1-&gt;4)-beta-D-glucosidic linkages in cellulose, lichenin and cereal beta-D-glucans.</text>
        <dbReference type="EC" id="3.2.1.4"/>
    </reaction>
</comment>
<protein>
    <recommendedName>
        <fullName evidence="3">cellulase</fullName>
        <ecNumber evidence="3">3.2.1.4</ecNumber>
    </recommendedName>
</protein>
<evidence type="ECO:0000256" key="4">
    <source>
        <dbReference type="ARBA" id="ARBA00022729"/>
    </source>
</evidence>
<dbReference type="InterPro" id="IPR017853">
    <property type="entry name" value="GH"/>
</dbReference>
<dbReference type="STRING" id="1573173.A0A166QCW9"/>
<dbReference type="Pfam" id="PF00150">
    <property type="entry name" value="Cellulase"/>
    <property type="match status" value="1"/>
</dbReference>
<evidence type="ECO:0000256" key="3">
    <source>
        <dbReference type="ARBA" id="ARBA00012601"/>
    </source>
</evidence>
<organism evidence="10 11">
    <name type="scientific">Colletotrichum incanum</name>
    <name type="common">Soybean anthracnose fungus</name>
    <dbReference type="NCBI Taxonomy" id="1573173"/>
    <lineage>
        <taxon>Eukaryota</taxon>
        <taxon>Fungi</taxon>
        <taxon>Dikarya</taxon>
        <taxon>Ascomycota</taxon>
        <taxon>Pezizomycotina</taxon>
        <taxon>Sordariomycetes</taxon>
        <taxon>Hypocreomycetidae</taxon>
        <taxon>Glomerellales</taxon>
        <taxon>Glomerellaceae</taxon>
        <taxon>Colletotrichum</taxon>
        <taxon>Colletotrichum spaethianum species complex</taxon>
    </lineage>
</organism>
<evidence type="ECO:0000256" key="2">
    <source>
        <dbReference type="ARBA" id="ARBA00005641"/>
    </source>
</evidence>
<dbReference type="EMBL" id="LFIW01002528">
    <property type="protein sequence ID" value="KZL67774.1"/>
    <property type="molecule type" value="Genomic_DNA"/>
</dbReference>
<dbReference type="Gene3D" id="3.20.20.80">
    <property type="entry name" value="Glycosidases"/>
    <property type="match status" value="1"/>
</dbReference>
<comment type="similarity">
    <text evidence="2 7">Belongs to the glycosyl hydrolase 5 (cellulase A) family.</text>
</comment>
<dbReference type="PANTHER" id="PTHR34142:SF1">
    <property type="entry name" value="GLYCOSIDE HYDROLASE FAMILY 5 DOMAIN-CONTAINING PROTEIN"/>
    <property type="match status" value="1"/>
</dbReference>
<proteinExistence type="inferred from homology"/>
<keyword evidence="5 7" id="KW-0378">Hydrolase</keyword>
<dbReference type="GO" id="GO:0030248">
    <property type="term" value="F:cellulose binding"/>
    <property type="evidence" value="ECO:0007669"/>
    <property type="project" value="InterPro"/>
</dbReference>
<evidence type="ECO:0000256" key="5">
    <source>
        <dbReference type="ARBA" id="ARBA00022801"/>
    </source>
</evidence>
<gene>
    <name evidence="10" type="ORF">CI238_08279</name>
</gene>
<keyword evidence="11" id="KW-1185">Reference proteome</keyword>
<dbReference type="Proteomes" id="UP000076584">
    <property type="component" value="Unassembled WGS sequence"/>
</dbReference>
<dbReference type="SUPFAM" id="SSF51445">
    <property type="entry name" value="(Trans)glycosidases"/>
    <property type="match status" value="1"/>
</dbReference>
<dbReference type="SMART" id="SM00236">
    <property type="entry name" value="fCBD"/>
    <property type="match status" value="1"/>
</dbReference>
<feature type="domain" description="CBM1" evidence="9">
    <location>
        <begin position="22"/>
        <end position="58"/>
    </location>
</feature>
<dbReference type="InterPro" id="IPR035971">
    <property type="entry name" value="CBD_sf"/>
</dbReference>
<dbReference type="GO" id="GO:0008810">
    <property type="term" value="F:cellulase activity"/>
    <property type="evidence" value="ECO:0007669"/>
    <property type="project" value="UniProtKB-EC"/>
</dbReference>
<feature type="signal peptide" evidence="8">
    <location>
        <begin position="1"/>
        <end position="22"/>
    </location>
</feature>
<dbReference type="SUPFAM" id="SSF57180">
    <property type="entry name" value="Cellulose-binding domain"/>
    <property type="match status" value="1"/>
</dbReference>
<dbReference type="Pfam" id="PF00734">
    <property type="entry name" value="CBM_1"/>
    <property type="match status" value="1"/>
</dbReference>
<name>A0A166QCW9_COLIC</name>
<evidence type="ECO:0000256" key="6">
    <source>
        <dbReference type="ARBA" id="ARBA00023295"/>
    </source>
</evidence>
<evidence type="ECO:0000313" key="10">
    <source>
        <dbReference type="EMBL" id="KZL67774.1"/>
    </source>
</evidence>
<feature type="chain" id="PRO_5007878705" description="cellulase" evidence="8">
    <location>
        <begin position="23"/>
        <end position="509"/>
    </location>
</feature>
<evidence type="ECO:0000259" key="9">
    <source>
        <dbReference type="PROSITE" id="PS51164"/>
    </source>
</evidence>
<keyword evidence="4 8" id="KW-0732">Signal</keyword>
<dbReference type="PANTHER" id="PTHR34142">
    <property type="entry name" value="ENDO-BETA-1,4-GLUCANASE A"/>
    <property type="match status" value="1"/>
</dbReference>
<dbReference type="GO" id="GO:0005576">
    <property type="term" value="C:extracellular region"/>
    <property type="evidence" value="ECO:0007669"/>
    <property type="project" value="InterPro"/>
</dbReference>
<evidence type="ECO:0000256" key="7">
    <source>
        <dbReference type="RuleBase" id="RU361153"/>
    </source>
</evidence>
<dbReference type="InterPro" id="IPR000254">
    <property type="entry name" value="CBD"/>
</dbReference>
<evidence type="ECO:0000256" key="1">
    <source>
        <dbReference type="ARBA" id="ARBA00000966"/>
    </source>
</evidence>
<comment type="caution">
    <text evidence="10">The sequence shown here is derived from an EMBL/GenBank/DDBJ whole genome shotgun (WGS) entry which is preliminary data.</text>
</comment>
<dbReference type="PROSITE" id="PS00562">
    <property type="entry name" value="CBM1_1"/>
    <property type="match status" value="1"/>
</dbReference>
<dbReference type="GO" id="GO:0009251">
    <property type="term" value="P:glucan catabolic process"/>
    <property type="evidence" value="ECO:0007669"/>
    <property type="project" value="TreeGrafter"/>
</dbReference>
<dbReference type="InterPro" id="IPR001547">
    <property type="entry name" value="Glyco_hydro_5"/>
</dbReference>
<feature type="non-terminal residue" evidence="10">
    <location>
        <position position="1"/>
    </location>
</feature>
<dbReference type="AlphaFoldDB" id="A0A166QCW9"/>
<evidence type="ECO:0000313" key="11">
    <source>
        <dbReference type="Proteomes" id="UP000076584"/>
    </source>
</evidence>
<dbReference type="EC" id="3.2.1.4" evidence="3"/>
<accession>A0A166QCW9</accession>
<evidence type="ECO:0000256" key="8">
    <source>
        <dbReference type="SAM" id="SignalP"/>
    </source>
</evidence>
<sequence length="509" mass="53226">LNLAFTMKGLIVSAAIVGGAMAQVGPYMPCGGKGWTGATTCVSGYTCVVQNEYYSQCVQGSGSGGVSAAAQATTLRTSTRRPCKSKAVPDSAVVSQVPTTSLSSSSTSAAAVVVSSAKPIDTKSATSTSVLATARVPVKSSAAAAANKSKAADIKPITAAAVPSTTANTPVSSVTPVTTKPASSVAAATSKTSALAASASTTPGKSGKFKWFGTNQSGAEFGAGNTPGTLGKDYTFPDTAKITTLMNDGYTTFRVQFLMERLSPDSLTGKFNADYLSGLTKVIEHITSAGGNAVLDPHNYGRYGGSIITDTAAFKTFFTNLATQFKSNDKVIFDTNNEYNSMDQDLVLKLNQAAIDGIRAAGSEHWIWAEGNSWSGAHSWTSVNDNMKGLTDPLDKTVYEMHQYLDGDSSGTAADCVSTTIGVERVKDATAWLRSNKKVGVLGEFAGGANAQCKEAVTGLLDYLQENSDVWLGATWWAAGPWWASYMYSFEPETGAGYSYYNEVLKAYQ</sequence>